<evidence type="ECO:0000256" key="1">
    <source>
        <dbReference type="SAM" id="MobiDB-lite"/>
    </source>
</evidence>
<dbReference type="RefSeq" id="WP_207893266.1">
    <property type="nucleotide sequence ID" value="NZ_SLUL01000007.1"/>
</dbReference>
<dbReference type="EMBL" id="SLUL01000007">
    <property type="protein sequence ID" value="TCL49310.1"/>
    <property type="molecule type" value="Genomic_DNA"/>
</dbReference>
<evidence type="ECO:0000313" key="3">
    <source>
        <dbReference type="Proteomes" id="UP000295658"/>
    </source>
</evidence>
<protein>
    <submittedName>
        <fullName evidence="2">Uncharacterized protein</fullName>
    </submittedName>
</protein>
<sequence length="114" mass="12850">MKKENDQQFSLENVGNLSSLGKVYSIDKQSNQSQIGHSGNSDVDVNVDIQVDTMPIAFAILCSLLATKQMTNEEFDLAVAKLETLTNRYKKSNDRRETNDRSKANGINPKRWGW</sequence>
<accession>A0A4R1QEV0</accession>
<evidence type="ECO:0000313" key="2">
    <source>
        <dbReference type="EMBL" id="TCL49310.1"/>
    </source>
</evidence>
<dbReference type="AlphaFoldDB" id="A0A4R1QEV0"/>
<keyword evidence="3" id="KW-1185">Reference proteome</keyword>
<proteinExistence type="predicted"/>
<organism evidence="2 3">
    <name type="scientific">Thermolongibacillus altinsuensis</name>
    <dbReference type="NCBI Taxonomy" id="575256"/>
    <lineage>
        <taxon>Bacteria</taxon>
        <taxon>Bacillati</taxon>
        <taxon>Bacillota</taxon>
        <taxon>Bacilli</taxon>
        <taxon>Bacillales</taxon>
        <taxon>Anoxybacillaceae</taxon>
        <taxon>Thermolongibacillus</taxon>
    </lineage>
</organism>
<reference evidence="2 3" key="1">
    <citation type="submission" date="2019-03" db="EMBL/GenBank/DDBJ databases">
        <title>Genomic Encyclopedia of Type Strains, Phase IV (KMG-IV): sequencing the most valuable type-strain genomes for metagenomic binning, comparative biology and taxonomic classification.</title>
        <authorList>
            <person name="Goeker M."/>
        </authorList>
    </citation>
    <scope>NUCLEOTIDE SEQUENCE [LARGE SCALE GENOMIC DNA]</scope>
    <source>
        <strain evidence="2 3">DSM 24979</strain>
    </source>
</reference>
<gene>
    <name evidence="2" type="ORF">EDD69_107134</name>
</gene>
<feature type="region of interest" description="Disordered" evidence="1">
    <location>
        <begin position="89"/>
        <end position="114"/>
    </location>
</feature>
<feature type="compositionally biased region" description="Basic and acidic residues" evidence="1">
    <location>
        <begin position="91"/>
        <end position="103"/>
    </location>
</feature>
<dbReference type="Proteomes" id="UP000295658">
    <property type="component" value="Unassembled WGS sequence"/>
</dbReference>
<name>A0A4R1QEV0_9BACL</name>
<comment type="caution">
    <text evidence="2">The sequence shown here is derived from an EMBL/GenBank/DDBJ whole genome shotgun (WGS) entry which is preliminary data.</text>
</comment>